<reference evidence="1 2" key="1">
    <citation type="submission" date="2020-02" db="EMBL/GenBank/DDBJ databases">
        <authorList>
            <person name="Ferguson B K."/>
        </authorList>
    </citation>
    <scope>NUCLEOTIDE SEQUENCE [LARGE SCALE GENOMIC DNA]</scope>
</reference>
<protein>
    <submittedName>
        <fullName evidence="1">Uncharacterized protein</fullName>
    </submittedName>
</protein>
<feature type="non-terminal residue" evidence="1">
    <location>
        <position position="473"/>
    </location>
</feature>
<dbReference type="Proteomes" id="UP000479190">
    <property type="component" value="Unassembled WGS sequence"/>
</dbReference>
<proteinExistence type="predicted"/>
<gene>
    <name evidence="1" type="ORF">TBRA_LOCUS10107</name>
</gene>
<accession>A0A6H5IR73</accession>
<organism evidence="1 2">
    <name type="scientific">Trichogramma brassicae</name>
    <dbReference type="NCBI Taxonomy" id="86971"/>
    <lineage>
        <taxon>Eukaryota</taxon>
        <taxon>Metazoa</taxon>
        <taxon>Ecdysozoa</taxon>
        <taxon>Arthropoda</taxon>
        <taxon>Hexapoda</taxon>
        <taxon>Insecta</taxon>
        <taxon>Pterygota</taxon>
        <taxon>Neoptera</taxon>
        <taxon>Endopterygota</taxon>
        <taxon>Hymenoptera</taxon>
        <taxon>Apocrita</taxon>
        <taxon>Proctotrupomorpha</taxon>
        <taxon>Chalcidoidea</taxon>
        <taxon>Trichogrammatidae</taxon>
        <taxon>Trichogramma</taxon>
    </lineage>
</organism>
<keyword evidence="2" id="KW-1185">Reference proteome</keyword>
<evidence type="ECO:0000313" key="2">
    <source>
        <dbReference type="Proteomes" id="UP000479190"/>
    </source>
</evidence>
<dbReference type="EMBL" id="CADCXV010000905">
    <property type="protein sequence ID" value="CAB0038321.1"/>
    <property type="molecule type" value="Genomic_DNA"/>
</dbReference>
<name>A0A6H5IR73_9HYME</name>
<dbReference type="AlphaFoldDB" id="A0A6H5IR73"/>
<evidence type="ECO:0000313" key="1">
    <source>
        <dbReference type="EMBL" id="CAB0038321.1"/>
    </source>
</evidence>
<sequence>MDEQMRFMSEFLLATITCVIFTTFVDCPLVNKQIRFDSKFLIALVTCEISKTFVNNFLVVKEEPNVTWSNACDDYILDSMDSFKAKNFERFSFSESLCNIADVERSAINLIRSLSSVQHTHKPLQHRMKNSPCALQFSRPLDVGARASFAPSFCTIYINTLSSSPRCNRTTVRILVHRRAVLRIDDRYIRIRGSCDALLSRTFASTTSTANCKHLTSWLQLAGGDATLSLSASFLEEAFNDFNMHRKLVTDSHVQFILAGTHRGSKLAFGTCYYTCIFIIRPGYRCMRCIYTYTSSATREMKLCSSFARDERLCIRYIICTYTPHSLPVYTLCTAQRSYIYLYRPAIRYFIIVCASIAVSQDRPAVARIASYLSWAENFDFLARDKEAKRVKRRHKLMNFPSYKVKRTARWNVRLVTAASKMTQSNSSLEFQIPLVFKFIVTTELIQVNCPAYFIWESLSMAHVYAVAGMHRS</sequence>